<feature type="compositionally biased region" description="Basic and acidic residues" evidence="2">
    <location>
        <begin position="207"/>
        <end position="223"/>
    </location>
</feature>
<keyword evidence="1" id="KW-0175">Coiled coil</keyword>
<gene>
    <name evidence="5" type="ORF">EIN_390420</name>
</gene>
<evidence type="ECO:0000259" key="3">
    <source>
        <dbReference type="PROSITE" id="PS51126"/>
    </source>
</evidence>
<dbReference type="Proteomes" id="UP000014680">
    <property type="component" value="Unassembled WGS sequence"/>
</dbReference>
<accession>A0A0A1U5C0</accession>
<sequence length="570" mass="64975">MSYTHSTSPSLSGKRMSVSSLFGSPKKAKRTFVEQIHFEVTIESVSGLEEYNETVVFMKWRRGSTRNSGNLKRILVEKGVALFSSLISFDVTVERDSKTNQYKTEKALKLELVSTTEKGEKTRGVLSLDLLTYLDTKKATEKVQFEGKKYTLNFLVDFSMKDPLNVQKNVLLSADQSECSDVFSPRRLTPRKTHVVHGITTSTPGIPKDHDSTESSYSPREENAEKKFLELQVKYTQMENHLEEVIQELEECKMESKSKDLATGEDTPTSTFIVDNIICTDYGFNGNYTTAALEIAAVINEKSVRNDTNSRYYNTIIKAISGMAKTSNDKPNIIAYWIATVCALEHKTASLNSPIKETLSKIELLKDKLKCLLDDLLSTYIQLCVGDMSVLIKDLQDRENVRMDCYSSLIQTVKHLDNYKVPTEVIDCVVVEYANTIDRFLFTMIMRDSERFSVQRGLSLKMKNDAFREFMGKKFCKTREVSFHRITEVCLLMLMDVSQFTSMQKITEAIQQKVLTNEDVIRSLLKLNPQLDPTIIKKLCDECKIDTSLPPHYPKMFQPVLLPKEVFDNL</sequence>
<dbReference type="InterPro" id="IPR002710">
    <property type="entry name" value="Dilute_dom"/>
</dbReference>
<dbReference type="PROSITE" id="PS51840">
    <property type="entry name" value="C2_NT"/>
    <property type="match status" value="1"/>
</dbReference>
<keyword evidence="6" id="KW-1185">Reference proteome</keyword>
<dbReference type="VEuPathDB" id="AmoebaDB:EIN_390420"/>
<dbReference type="EMBL" id="KB206629">
    <property type="protein sequence ID" value="ELP89427.1"/>
    <property type="molecule type" value="Genomic_DNA"/>
</dbReference>
<feature type="region of interest" description="Disordered" evidence="2">
    <location>
        <begin position="197"/>
        <end position="223"/>
    </location>
</feature>
<feature type="domain" description="Dilute" evidence="3">
    <location>
        <begin position="310"/>
        <end position="570"/>
    </location>
</feature>
<dbReference type="KEGG" id="eiv:EIN_390420"/>
<dbReference type="AlphaFoldDB" id="A0A0A1U5C0"/>
<proteinExistence type="predicted"/>
<evidence type="ECO:0000313" key="6">
    <source>
        <dbReference type="Proteomes" id="UP000014680"/>
    </source>
</evidence>
<dbReference type="Pfam" id="PF10358">
    <property type="entry name" value="NT-C2"/>
    <property type="match status" value="1"/>
</dbReference>
<dbReference type="PROSITE" id="PS51126">
    <property type="entry name" value="DILUTE"/>
    <property type="match status" value="1"/>
</dbReference>
<dbReference type="RefSeq" id="XP_004256198.1">
    <property type="nucleotide sequence ID" value="XM_004256150.1"/>
</dbReference>
<organism evidence="5 6">
    <name type="scientific">Entamoeba invadens IP1</name>
    <dbReference type="NCBI Taxonomy" id="370355"/>
    <lineage>
        <taxon>Eukaryota</taxon>
        <taxon>Amoebozoa</taxon>
        <taxon>Evosea</taxon>
        <taxon>Archamoebae</taxon>
        <taxon>Mastigamoebida</taxon>
        <taxon>Entamoebidae</taxon>
        <taxon>Entamoeba</taxon>
    </lineage>
</organism>
<evidence type="ECO:0000313" key="5">
    <source>
        <dbReference type="EMBL" id="ELP89427.1"/>
    </source>
</evidence>
<dbReference type="OrthoDB" id="27865at2759"/>
<dbReference type="GeneID" id="14888457"/>
<evidence type="ECO:0000259" key="4">
    <source>
        <dbReference type="PROSITE" id="PS51840"/>
    </source>
</evidence>
<name>A0A0A1U5C0_ENTIV</name>
<feature type="domain" description="C2 NT-type" evidence="4">
    <location>
        <begin position="26"/>
        <end position="164"/>
    </location>
</feature>
<evidence type="ECO:0008006" key="7">
    <source>
        <dbReference type="Google" id="ProtNLM"/>
    </source>
</evidence>
<feature type="coiled-coil region" evidence="1">
    <location>
        <begin position="228"/>
        <end position="255"/>
    </location>
</feature>
<dbReference type="InterPro" id="IPR019448">
    <property type="entry name" value="NT-C2"/>
</dbReference>
<reference evidence="5 6" key="1">
    <citation type="submission" date="2012-10" db="EMBL/GenBank/DDBJ databases">
        <authorList>
            <person name="Zafar N."/>
            <person name="Inman J."/>
            <person name="Hall N."/>
            <person name="Lorenzi H."/>
            <person name="Caler E."/>
        </authorList>
    </citation>
    <scope>NUCLEOTIDE SEQUENCE [LARGE SCALE GENOMIC DNA]</scope>
    <source>
        <strain evidence="5 6">IP1</strain>
    </source>
</reference>
<protein>
    <recommendedName>
        <fullName evidence="7">C2 NT-type domain-containing protein</fullName>
    </recommendedName>
</protein>
<evidence type="ECO:0000256" key="2">
    <source>
        <dbReference type="SAM" id="MobiDB-lite"/>
    </source>
</evidence>
<evidence type="ECO:0000256" key="1">
    <source>
        <dbReference type="SAM" id="Coils"/>
    </source>
</evidence>
<dbReference type="OMA" id="HRITEVC"/>